<dbReference type="PANTHER" id="PTHR36180:SF1">
    <property type="entry name" value="ANTA_ANTB ANTIREPRESSOR DOMAIN-CONTAINING PROTEIN"/>
    <property type="match status" value="1"/>
</dbReference>
<name>A0A462NK62_LISMN</name>
<feature type="domain" description="AntA/AntB antirepressor" evidence="2">
    <location>
        <begin position="24"/>
        <end position="93"/>
    </location>
</feature>
<accession>A0A462NK62</accession>
<dbReference type="Proteomes" id="UP000489121">
    <property type="component" value="Unassembled WGS sequence"/>
</dbReference>
<dbReference type="AlphaFoldDB" id="A0A462NK62"/>
<dbReference type="InterPro" id="IPR013557">
    <property type="entry name" value="AntA/B_antirep"/>
</dbReference>
<evidence type="ECO:0000259" key="2">
    <source>
        <dbReference type="Pfam" id="PF08346"/>
    </source>
</evidence>
<dbReference type="GO" id="GO:0003677">
    <property type="term" value="F:DNA binding"/>
    <property type="evidence" value="ECO:0007669"/>
    <property type="project" value="InterPro"/>
</dbReference>
<organism evidence="4">
    <name type="scientific">Listeria monocytogenes</name>
    <dbReference type="NCBI Taxonomy" id="1639"/>
    <lineage>
        <taxon>Bacteria</taxon>
        <taxon>Bacillati</taxon>
        <taxon>Bacillota</taxon>
        <taxon>Bacilli</taxon>
        <taxon>Bacillales</taxon>
        <taxon>Listeriaceae</taxon>
        <taxon>Listeria</taxon>
    </lineage>
</organism>
<sequence>MSNLQVIANEMLPVLENEKGEKFVNARTLHEKLMTTTKFADWIKRRIRQYGFVENEDFFSLLKNEKRVIGGTTSIDYIFTLDSGKELAMVENTEQGRAIRKYFIEVEKQARKLATEYPAFSYMIDDPVARAKKWIEEQQEKQEALKQIEEQKPKVMFAEAVSDARGTILIRDLAKLIQQNGIDIGEKRLFEWMRQRGYLISRKGTDYNRPTQKSMELGLFKIKETAIIRSSGAQTAITAKVTGKGQLYFVNKFLEQSLKTI</sequence>
<dbReference type="InterPro" id="IPR005039">
    <property type="entry name" value="Ant_C"/>
</dbReference>
<evidence type="ECO:0000313" key="3">
    <source>
        <dbReference type="EMBL" id="ECY9784481.1"/>
    </source>
</evidence>
<evidence type="ECO:0000259" key="1">
    <source>
        <dbReference type="Pfam" id="PF03374"/>
    </source>
</evidence>
<evidence type="ECO:0000313" key="4">
    <source>
        <dbReference type="EMBL" id="HAA8054700.1"/>
    </source>
</evidence>
<comment type="caution">
    <text evidence="4">The sequence shown here is derived from an EMBL/GenBank/DDBJ whole genome shotgun (WGS) entry which is preliminary data.</text>
</comment>
<protein>
    <submittedName>
        <fullName evidence="4">Phage antirepressor Ant</fullName>
    </submittedName>
</protein>
<feature type="domain" description="Antirepressor protein C-terminal" evidence="1">
    <location>
        <begin position="146"/>
        <end position="255"/>
    </location>
</feature>
<dbReference type="RefSeq" id="WP_074388223.1">
    <property type="nucleotide sequence ID" value="NZ_CP168902.1"/>
</dbReference>
<dbReference type="PANTHER" id="PTHR36180">
    <property type="entry name" value="DNA-BINDING PROTEIN-RELATED-RELATED"/>
    <property type="match status" value="1"/>
</dbReference>
<gene>
    <name evidence="3" type="ORF">F6515_16005</name>
    <name evidence="4" type="ORF">GHH22_16305</name>
</gene>
<dbReference type="EMBL" id="DAAEEB010000020">
    <property type="protein sequence ID" value="HAA8054700.1"/>
    <property type="molecule type" value="Genomic_DNA"/>
</dbReference>
<dbReference type="Pfam" id="PF08346">
    <property type="entry name" value="AntA"/>
    <property type="match status" value="1"/>
</dbReference>
<dbReference type="Pfam" id="PF03374">
    <property type="entry name" value="ANT"/>
    <property type="match status" value="1"/>
</dbReference>
<dbReference type="Proteomes" id="UP000840039">
    <property type="component" value="Unassembled WGS sequence"/>
</dbReference>
<reference evidence="4" key="1">
    <citation type="journal article" date="2018" name="Genome Biol.">
        <title>SKESA: strategic k-mer extension for scrupulous assemblies.</title>
        <authorList>
            <person name="Souvorov A."/>
            <person name="Agarwala R."/>
            <person name="Lipman D.J."/>
        </authorList>
    </citation>
    <scope>NUCLEOTIDE SEQUENCE [LARGE SCALE GENOMIC DNA]</scope>
    <source>
        <strain evidence="4">09CEB371LM</strain>
    </source>
</reference>
<evidence type="ECO:0000313" key="5">
    <source>
        <dbReference type="Proteomes" id="UP000489121"/>
    </source>
</evidence>
<proteinExistence type="predicted"/>
<dbReference type="EMBL" id="AALGDA010000121">
    <property type="protein sequence ID" value="ECY9784481.1"/>
    <property type="molecule type" value="Genomic_DNA"/>
</dbReference>
<reference evidence="4" key="3">
    <citation type="submission" date="2019-10" db="EMBL/GenBank/DDBJ databases">
        <authorList>
            <consortium name="NCBI Pathogen Detection Project"/>
        </authorList>
    </citation>
    <scope>NUCLEOTIDE SEQUENCE</scope>
    <source>
        <strain evidence="4">09CEB371LM</strain>
    </source>
</reference>
<reference evidence="3 5" key="2">
    <citation type="submission" date="2019-09" db="EMBL/GenBank/DDBJ databases">
        <authorList>
            <consortium name="PulseNet: The National Subtyping Network for Foodborne Disease Surveillance"/>
            <person name="Tarr C.L."/>
            <person name="Trees E."/>
            <person name="Katz L.S."/>
            <person name="Carleton-Romer H.A."/>
            <person name="Stroika S."/>
            <person name="Kucerova Z."/>
            <person name="Roache K.F."/>
            <person name="Sabol A.L."/>
            <person name="Besser J."/>
            <person name="Gerner-Smidt P."/>
        </authorList>
    </citation>
    <scope>NUCLEOTIDE SEQUENCE [LARGE SCALE GENOMIC DNA]</scope>
    <source>
        <strain evidence="3 5">PNUSAL005692</strain>
    </source>
</reference>